<dbReference type="Proteomes" id="UP000257109">
    <property type="component" value="Unassembled WGS sequence"/>
</dbReference>
<sequence>MNEKLRNYEAELKRKKDETLNELEESSSKFIEYWKGLSGVFIFPQHQFNGCPFLVNVQQIPYPVSFTD</sequence>
<evidence type="ECO:0000313" key="3">
    <source>
        <dbReference type="Proteomes" id="UP000257109"/>
    </source>
</evidence>
<reference evidence="2" key="1">
    <citation type="submission" date="2018-05" db="EMBL/GenBank/DDBJ databases">
        <title>Draft genome of Mucuna pruriens seed.</title>
        <authorList>
            <person name="Nnadi N.E."/>
            <person name="Vos R."/>
            <person name="Hasami M.H."/>
            <person name="Devisetty U.K."/>
            <person name="Aguiy J.C."/>
        </authorList>
    </citation>
    <scope>NUCLEOTIDE SEQUENCE [LARGE SCALE GENOMIC DNA]</scope>
    <source>
        <strain evidence="2">JCA_2017</strain>
    </source>
</reference>
<dbReference type="AlphaFoldDB" id="A0A371HVE5"/>
<proteinExistence type="predicted"/>
<gene>
    <name evidence="2" type="ORF">CR513_09224</name>
</gene>
<comment type="caution">
    <text evidence="2">The sequence shown here is derived from an EMBL/GenBank/DDBJ whole genome shotgun (WGS) entry which is preliminary data.</text>
</comment>
<name>A0A371HVE5_MUCPR</name>
<organism evidence="2 3">
    <name type="scientific">Mucuna pruriens</name>
    <name type="common">Velvet bean</name>
    <name type="synonym">Dolichos pruriens</name>
    <dbReference type="NCBI Taxonomy" id="157652"/>
    <lineage>
        <taxon>Eukaryota</taxon>
        <taxon>Viridiplantae</taxon>
        <taxon>Streptophyta</taxon>
        <taxon>Embryophyta</taxon>
        <taxon>Tracheophyta</taxon>
        <taxon>Spermatophyta</taxon>
        <taxon>Magnoliopsida</taxon>
        <taxon>eudicotyledons</taxon>
        <taxon>Gunneridae</taxon>
        <taxon>Pentapetalae</taxon>
        <taxon>rosids</taxon>
        <taxon>fabids</taxon>
        <taxon>Fabales</taxon>
        <taxon>Fabaceae</taxon>
        <taxon>Papilionoideae</taxon>
        <taxon>50 kb inversion clade</taxon>
        <taxon>NPAAA clade</taxon>
        <taxon>indigoferoid/millettioid clade</taxon>
        <taxon>Phaseoleae</taxon>
        <taxon>Mucuna</taxon>
    </lineage>
</organism>
<keyword evidence="1" id="KW-0175">Coiled coil</keyword>
<keyword evidence="3" id="KW-1185">Reference proteome</keyword>
<accession>A0A371HVE5</accession>
<feature type="coiled-coil region" evidence="1">
    <location>
        <begin position="2"/>
        <end position="29"/>
    </location>
</feature>
<evidence type="ECO:0000256" key="1">
    <source>
        <dbReference type="SAM" id="Coils"/>
    </source>
</evidence>
<feature type="non-terminal residue" evidence="2">
    <location>
        <position position="1"/>
    </location>
</feature>
<evidence type="ECO:0000313" key="2">
    <source>
        <dbReference type="EMBL" id="RDY06742.1"/>
    </source>
</evidence>
<dbReference type="EMBL" id="QJKJ01001624">
    <property type="protein sequence ID" value="RDY06742.1"/>
    <property type="molecule type" value="Genomic_DNA"/>
</dbReference>
<protein>
    <submittedName>
        <fullName evidence="2">Uncharacterized protein</fullName>
    </submittedName>
</protein>